<feature type="non-terminal residue" evidence="3">
    <location>
        <position position="1"/>
    </location>
</feature>
<sequence>HGSLILENLNFNGNNLQGNQPLIQSASPKLIQFTSLTVTNITLTLGNTSPLLLSVTELEQESNIAISDVHVNKNTAGTQALAGIIIIHSIEDQNQIQNEYLSVEPILIENSEIIQNTLAPIQEACSIQLEGLKPQQIFIKNSTIINRSPPNSNNASEMKIILPSSGVSQNLIDQFQSVDFGITLYPVTVKTLPDEQFSNLAVPLNDEYANIQVSSNGQESCTSYIANFHNDVRTLSCAMIIIREQDALGQLKGVRRSISISGLFTENDLRTDGLTISFKETNTQTSTNMISFKPNLPISYNPIDSSLFRIHDGGLVTLTQLCIQRSNQIGSENAPIAVILSENRKNVIGQLIIENCFFEGGNSISSNVWYNQGLADTCNVGYGAAIVSDGQTTVQISGSTIKTFEGPALRALNGASVSIDKNTILDNNGLRNRNTLSSMETNIVCEGGIDITTVDIALDNVKSFASTGNGWIFSSSDNSCIVKATFDDERALPRSIPQIDKANVVVNITNKQNKITVNGKFFEPCFRTLVLELHEKNKAASRVTLEFGIESSSNTVNWIDSENIIFQFPYALLKDLDYSVEWEVSIYEFGNREQTSWVTSLPTVIGIIPDEPGEDAQEVKEKKKKTTLIVAIVVPVVVIIIAIVIIILIALYVRNKNKGQQSKQYRNESNANMTDIEVTSINEDQQQEQTDHKIKKQGNIPETDTSFFTDSDIEQRGSSDHSITATHNAGRRLVGGQADIEQKDIKQKSSSKEQDGSKQHSAKRSDTNLTKKDQETLKDEMNKKTKKSRHQSKDTRKSSKQRKERNNKSKSRKDIEKRRKSRKSRSKKQKSESLSSDLSQSTTLSIQEKRVEQCLGKGIRL</sequence>
<dbReference type="EMBL" id="SNRW01011915">
    <property type="protein sequence ID" value="KAA6374519.1"/>
    <property type="molecule type" value="Genomic_DNA"/>
</dbReference>
<reference evidence="3 4" key="1">
    <citation type="submission" date="2019-03" db="EMBL/GenBank/DDBJ databases">
        <title>Single cell metagenomics reveals metabolic interactions within the superorganism composed of flagellate Streblomastix strix and complex community of Bacteroidetes bacteria on its surface.</title>
        <authorList>
            <person name="Treitli S.C."/>
            <person name="Kolisko M."/>
            <person name="Husnik F."/>
            <person name="Keeling P."/>
            <person name="Hampl V."/>
        </authorList>
    </citation>
    <scope>NUCLEOTIDE SEQUENCE [LARGE SCALE GENOMIC DNA]</scope>
    <source>
        <strain evidence="3">ST1C</strain>
    </source>
</reference>
<evidence type="ECO:0000313" key="3">
    <source>
        <dbReference type="EMBL" id="KAA6374519.1"/>
    </source>
</evidence>
<feature type="compositionally biased region" description="Basic residues" evidence="1">
    <location>
        <begin position="818"/>
        <end position="828"/>
    </location>
</feature>
<name>A0A5J4UVL2_9EUKA</name>
<keyword evidence="2" id="KW-1133">Transmembrane helix</keyword>
<evidence type="ECO:0000256" key="2">
    <source>
        <dbReference type="SAM" id="Phobius"/>
    </source>
</evidence>
<feature type="compositionally biased region" description="Basic and acidic residues" evidence="1">
    <location>
        <begin position="740"/>
        <end position="783"/>
    </location>
</feature>
<keyword evidence="2" id="KW-0472">Membrane</keyword>
<evidence type="ECO:0000256" key="1">
    <source>
        <dbReference type="SAM" id="MobiDB-lite"/>
    </source>
</evidence>
<dbReference type="Proteomes" id="UP000324800">
    <property type="component" value="Unassembled WGS sequence"/>
</dbReference>
<proteinExistence type="predicted"/>
<dbReference type="AlphaFoldDB" id="A0A5J4UVL2"/>
<feature type="region of interest" description="Disordered" evidence="1">
    <location>
        <begin position="683"/>
        <end position="861"/>
    </location>
</feature>
<comment type="caution">
    <text evidence="3">The sequence shown here is derived from an EMBL/GenBank/DDBJ whole genome shotgun (WGS) entry which is preliminary data.</text>
</comment>
<organism evidence="3 4">
    <name type="scientific">Streblomastix strix</name>
    <dbReference type="NCBI Taxonomy" id="222440"/>
    <lineage>
        <taxon>Eukaryota</taxon>
        <taxon>Metamonada</taxon>
        <taxon>Preaxostyla</taxon>
        <taxon>Oxymonadida</taxon>
        <taxon>Streblomastigidae</taxon>
        <taxon>Streblomastix</taxon>
    </lineage>
</organism>
<gene>
    <name evidence="3" type="ORF">EZS28_029954</name>
</gene>
<feature type="compositionally biased region" description="Basic and acidic residues" evidence="1">
    <location>
        <begin position="804"/>
        <end position="817"/>
    </location>
</feature>
<protein>
    <submittedName>
        <fullName evidence="3">Uncharacterized protein</fullName>
    </submittedName>
</protein>
<evidence type="ECO:0000313" key="4">
    <source>
        <dbReference type="Proteomes" id="UP000324800"/>
    </source>
</evidence>
<feature type="compositionally biased region" description="Low complexity" evidence="1">
    <location>
        <begin position="832"/>
        <end position="846"/>
    </location>
</feature>
<accession>A0A5J4UVL2</accession>
<keyword evidence="2" id="KW-0812">Transmembrane</keyword>
<feature type="compositionally biased region" description="Polar residues" evidence="1">
    <location>
        <begin position="700"/>
        <end position="709"/>
    </location>
</feature>
<feature type="transmembrane region" description="Helical" evidence="2">
    <location>
        <begin position="628"/>
        <end position="653"/>
    </location>
</feature>